<evidence type="ECO:0000256" key="1">
    <source>
        <dbReference type="ARBA" id="ARBA00022729"/>
    </source>
</evidence>
<evidence type="ECO:0008006" key="5">
    <source>
        <dbReference type="Google" id="ProtNLM"/>
    </source>
</evidence>
<reference evidence="3 4" key="1">
    <citation type="submission" date="2016-03" db="EMBL/GenBank/DDBJ databases">
        <title>Genome sequence of Rhodococcus kyotonensis KB10.</title>
        <authorList>
            <person name="Jeong H."/>
            <person name="Hong C.E."/>
            <person name="Jo S.H."/>
            <person name="Park J.M."/>
        </authorList>
    </citation>
    <scope>NUCLEOTIDE SEQUENCE [LARGE SCALE GENOMIC DNA]</scope>
    <source>
        <strain evidence="3 4">KB10</strain>
    </source>
</reference>
<feature type="signal peptide" evidence="2">
    <location>
        <begin position="1"/>
        <end position="24"/>
    </location>
</feature>
<name>A0A177YLZ6_9NOCA</name>
<evidence type="ECO:0000313" key="3">
    <source>
        <dbReference type="EMBL" id="OAK56515.1"/>
    </source>
</evidence>
<dbReference type="InterPro" id="IPR018389">
    <property type="entry name" value="DctP_fam"/>
</dbReference>
<evidence type="ECO:0000313" key="4">
    <source>
        <dbReference type="Proteomes" id="UP000077519"/>
    </source>
</evidence>
<organism evidence="3 4">
    <name type="scientific">Rhodococcoides kyotonense</name>
    <dbReference type="NCBI Taxonomy" id="398843"/>
    <lineage>
        <taxon>Bacteria</taxon>
        <taxon>Bacillati</taxon>
        <taxon>Actinomycetota</taxon>
        <taxon>Actinomycetes</taxon>
        <taxon>Mycobacteriales</taxon>
        <taxon>Nocardiaceae</taxon>
        <taxon>Rhodococcoides</taxon>
    </lineage>
</organism>
<accession>A0A177YLZ6</accession>
<dbReference type="Proteomes" id="UP000077519">
    <property type="component" value="Unassembled WGS sequence"/>
</dbReference>
<dbReference type="AlphaFoldDB" id="A0A177YLZ6"/>
<dbReference type="GO" id="GO:0055085">
    <property type="term" value="P:transmembrane transport"/>
    <property type="evidence" value="ECO:0007669"/>
    <property type="project" value="InterPro"/>
</dbReference>
<dbReference type="Pfam" id="PF03480">
    <property type="entry name" value="DctP"/>
    <property type="match status" value="1"/>
</dbReference>
<keyword evidence="1 2" id="KW-0732">Signal</keyword>
<dbReference type="PANTHER" id="PTHR33376:SF15">
    <property type="entry name" value="BLL6794 PROTEIN"/>
    <property type="match status" value="1"/>
</dbReference>
<keyword evidence="4" id="KW-1185">Reference proteome</keyword>
<sequence length="426" mass="45965">MFGYRKSLPCAAAVAASLVVTSCAAISAPAGGGPGIEFGATAEEYRDAFDEIEPIHLYAQTPGPQGSFVSDKMEVYYDAVTEWSGGKVTFEIFYANAIAGATEIDDALGDGRTDIDGFAPANQPAEYPAVNTLINASFLGDMSPLAGILQSHAWLLESAYATDEVAQEFEDNDMHLLMPSYNGGGMALLCTDEARTLDQLRGRQIAAAGRTQGAQISGLGAIPVSASYSELYESLQRGVVDCTATSIQNAVLGGYLDITPEVIIEPEAGFALTFGSVALNQNRWERLPLLVRQLLFDRLDVFLETNIRTAWEAMVQGVHTIQNAGGTISDFAPDARDRLRTVNAEQLETLKNSTALEDAASSLTQWSDTADRWSVLVRELGYDESMTYTEFADFYDDEAVDLGPYVDAVFDEILLAHRPTAPQDDA</sequence>
<dbReference type="PROSITE" id="PS51257">
    <property type="entry name" value="PROKAR_LIPOPROTEIN"/>
    <property type="match status" value="1"/>
</dbReference>
<gene>
    <name evidence="3" type="ORF">A3K89_16045</name>
</gene>
<comment type="caution">
    <text evidence="3">The sequence shown here is derived from an EMBL/GenBank/DDBJ whole genome shotgun (WGS) entry which is preliminary data.</text>
</comment>
<protein>
    <recommendedName>
        <fullName evidence="5">TRAP-type C4-dicarboxylate transport system, substrate-binding protein</fullName>
    </recommendedName>
</protein>
<dbReference type="NCBIfam" id="NF037995">
    <property type="entry name" value="TRAP_S1"/>
    <property type="match status" value="1"/>
</dbReference>
<dbReference type="PANTHER" id="PTHR33376">
    <property type="match status" value="1"/>
</dbReference>
<proteinExistence type="predicted"/>
<dbReference type="Gene3D" id="3.40.190.170">
    <property type="entry name" value="Bacterial extracellular solute-binding protein, family 7"/>
    <property type="match status" value="1"/>
</dbReference>
<evidence type="ECO:0000256" key="2">
    <source>
        <dbReference type="SAM" id="SignalP"/>
    </source>
</evidence>
<dbReference type="InterPro" id="IPR038404">
    <property type="entry name" value="TRAP_DctP_sf"/>
</dbReference>
<feature type="chain" id="PRO_5008079930" description="TRAP-type C4-dicarboxylate transport system, substrate-binding protein" evidence="2">
    <location>
        <begin position="25"/>
        <end position="426"/>
    </location>
</feature>
<dbReference type="EMBL" id="LVHI01000004">
    <property type="protein sequence ID" value="OAK56515.1"/>
    <property type="molecule type" value="Genomic_DNA"/>
</dbReference>